<sequence>MPTDSRISATSVLSPPSSGIDALGILDLGSSNPGSASASGASGGTNAHHLASQTSSSSSGSTFHGDPLRGHPAAAYQYRQPNRNPYPQSYRGEYSSTADADLSAEALGLPPDTEISRIGEGESYRVRAVYDFDATDESALSFRAGDVIEVLTMLPSGWWDGMLGANRGWFPSNYVEDYYDDDDDSRYGDYVEMAPDGSIQIRNGSTVADLLGVDDSLATGWGGRDWVGSSSSLDDLLALERMDEQNAHHLHRRRTDSLASRASQSSRSTGRVGPAAITAGARRSGDDDHSHDNPDETLQQASLARGHRDAWVPTLTADGQVYYHNTTTGEDVWYIPEGVDELGMSRPASQASSQPRDGPGHGRVHPLNLDSRDLRGHSSYDPAARLAAAALSSADDFRVPATRQAPLPYPWLARLTDDGRSWYYINQVTGEMSHEPPPQTPTTAATTESGQDGTASPRRPSVSTVASTTLSVARPPRRSSLRHSQLDLENRIHSALAALYHTPPQSMLNAHIDKLRNSINNLYEAAMTGADVQTEKDEALQAHVGMQQALAKDFTACVALNECERFVVDATRDLFLALGYVGPSVPSPRGQDSGIADDPPRPQWCTDMSLIGVLGLIASTVRVATEGSRDSATSRIPWDNVMRAAAKMRATLEAFPAIVHMDQAERESTVGRQLVAWFGAEHVGDFMSGRFGFGAPTDILLRALDQAAVVEVQKLKAEVDAALRAATAQTGGAVFDLIRSSSYFRDAVARIDVAIVIDLDGDKDNTNEAQQPEDARHYTELVSRARSSLRDLDDACMSLDTAAADVFLNIDEPGSLSSRELVGQGVSTVFRTLSALLVVAQQQAATVEQGVVKGSIGGRSPAKTLAATHTHTRGPSVTSMESPSHTRVQPQHQRNASGGSTESRATRATGGSAEQEFLDSDDRRSITDKASKRLSRQSQPSASASQSSLVKPHGPSSSKTSLGEQPDSEAGSMRGSNRSSILKAVPSFLRAGRSDSVSQGKPSKKYPRIKEDRSSMILTSPPPAPMSVPPAAAMRAAPPWYLSSDYPPGDIVFDEEKGTVKAGTIRALIERLTPHTSSDTAFFQAFLLTYRSFVSTDDLVELLLERYHVEPPPDLTEEQMKEWRMRKQTPIRLRVANTLKTWLEHHYIEEQDRKALDVVEDFATTTLMANGSELLSKQLLQLVDRRRRGEATAKSRIVMGGPVPQPPIQPRIVPGKPLTLLDIQPLELARQLTILESGHFVKIRPPEFLNKTWQKDDSDMTAPNLSKAISSSNALSLLIQKIILQTKDVKQRAAMIKHLVRTCVECKDLNNFSSMSAVCAGLVASSVQRLRKSWEPQSDKTMRDFAMLEELMSSTRNFQKHKEMLKTINPPCVPFLGFYLSMLVFIEDGNRDFVPPPVLDANGNVIRTAGMGRTTSMTSAMTRAGSTSSGLDGAFGRSGSIAPSMTSISTTASNGVAPSSSSTLVASTSSATSNGGEKDKPMLINFFKRGLTAEILREIQQYQAQPYNLALCKPVMDFIEEQIAGVTESVDELYEISLVTEPKERSQVLADERAMTALGMGRI</sequence>
<evidence type="ECO:0000259" key="9">
    <source>
        <dbReference type="PROSITE" id="PS50212"/>
    </source>
</evidence>
<feature type="domain" description="WW" evidence="8">
    <location>
        <begin position="405"/>
        <end position="439"/>
    </location>
</feature>
<dbReference type="SMART" id="SM00229">
    <property type="entry name" value="RasGEFN"/>
    <property type="match status" value="1"/>
</dbReference>
<dbReference type="GO" id="GO:0005085">
    <property type="term" value="F:guanyl-nucleotide exchange factor activity"/>
    <property type="evidence" value="ECO:0007669"/>
    <property type="project" value="UniProtKB-KW"/>
</dbReference>
<dbReference type="InterPro" id="IPR036964">
    <property type="entry name" value="RASGEF_cat_dom_sf"/>
</dbReference>
<dbReference type="KEGG" id="ccac:CcaHIS019_0104330"/>
<feature type="compositionally biased region" description="Low complexity" evidence="5">
    <location>
        <begin position="461"/>
        <end position="473"/>
    </location>
</feature>
<feature type="region of interest" description="Disordered" evidence="5">
    <location>
        <begin position="33"/>
        <end position="97"/>
    </location>
</feature>
<dbReference type="Gene3D" id="2.30.30.40">
    <property type="entry name" value="SH3 Domains"/>
    <property type="match status" value="1"/>
</dbReference>
<dbReference type="SUPFAM" id="SSF50044">
    <property type="entry name" value="SH3-domain"/>
    <property type="match status" value="1"/>
</dbReference>
<organism evidence="10 11">
    <name type="scientific">Cutaneotrichosporon cavernicola</name>
    <dbReference type="NCBI Taxonomy" id="279322"/>
    <lineage>
        <taxon>Eukaryota</taxon>
        <taxon>Fungi</taxon>
        <taxon>Dikarya</taxon>
        <taxon>Basidiomycota</taxon>
        <taxon>Agaricomycotina</taxon>
        <taxon>Tremellomycetes</taxon>
        <taxon>Trichosporonales</taxon>
        <taxon>Trichosporonaceae</taxon>
        <taxon>Cutaneotrichosporon</taxon>
    </lineage>
</organism>
<dbReference type="InterPro" id="IPR000651">
    <property type="entry name" value="Ras-like_Gua-exchang_fac_N"/>
</dbReference>
<proteinExistence type="predicted"/>
<evidence type="ECO:0000256" key="5">
    <source>
        <dbReference type="SAM" id="MobiDB-lite"/>
    </source>
</evidence>
<keyword evidence="1 4" id="KW-0728">SH3 domain</keyword>
<feature type="region of interest" description="Disordered" evidence="5">
    <location>
        <begin position="1451"/>
        <end position="1476"/>
    </location>
</feature>
<feature type="domain" description="N-terminal Ras-GEF" evidence="9">
    <location>
        <begin position="1056"/>
        <end position="1187"/>
    </location>
</feature>
<keyword evidence="2 3" id="KW-0344">Guanine-nucleotide releasing factor</keyword>
<dbReference type="PANTHER" id="PTHR23113:SF368">
    <property type="entry name" value="CELL DIVISION CONTROL PROTEIN 25"/>
    <property type="match status" value="1"/>
</dbReference>
<feature type="compositionally biased region" description="Low complexity" evidence="5">
    <location>
        <begin position="52"/>
        <end position="62"/>
    </location>
</feature>
<dbReference type="PROSITE" id="PS50020">
    <property type="entry name" value="WW_DOMAIN_2"/>
    <property type="match status" value="2"/>
</dbReference>
<evidence type="ECO:0000256" key="4">
    <source>
        <dbReference type="PROSITE-ProRule" id="PRU00192"/>
    </source>
</evidence>
<feature type="region of interest" description="Disordered" evidence="5">
    <location>
        <begin position="991"/>
        <end position="1010"/>
    </location>
</feature>
<dbReference type="CDD" id="cd00201">
    <property type="entry name" value="WW"/>
    <property type="match status" value="1"/>
</dbReference>
<feature type="compositionally biased region" description="Basic and acidic residues" evidence="5">
    <location>
        <begin position="283"/>
        <end position="294"/>
    </location>
</feature>
<evidence type="ECO:0000259" key="8">
    <source>
        <dbReference type="PROSITE" id="PS50020"/>
    </source>
</evidence>
<feature type="domain" description="SH3" evidence="6">
    <location>
        <begin position="121"/>
        <end position="180"/>
    </location>
</feature>
<dbReference type="GO" id="GO:0007265">
    <property type="term" value="P:Ras protein signal transduction"/>
    <property type="evidence" value="ECO:0007669"/>
    <property type="project" value="TreeGrafter"/>
</dbReference>
<feature type="region of interest" description="Disordered" evidence="5">
    <location>
        <begin position="430"/>
        <end position="482"/>
    </location>
</feature>
<evidence type="ECO:0000256" key="2">
    <source>
        <dbReference type="ARBA" id="ARBA00022658"/>
    </source>
</evidence>
<dbReference type="CDD" id="cd11883">
    <property type="entry name" value="SH3_Sdc25"/>
    <property type="match status" value="1"/>
</dbReference>
<evidence type="ECO:0000313" key="10">
    <source>
        <dbReference type="EMBL" id="BEI87715.1"/>
    </source>
</evidence>
<dbReference type="EMBL" id="AP028212">
    <property type="protein sequence ID" value="BEI87715.1"/>
    <property type="molecule type" value="Genomic_DNA"/>
</dbReference>
<dbReference type="InterPro" id="IPR036020">
    <property type="entry name" value="WW_dom_sf"/>
</dbReference>
<dbReference type="SMART" id="SM00147">
    <property type="entry name" value="RasGEF"/>
    <property type="match status" value="1"/>
</dbReference>
<gene>
    <name evidence="10" type="primary">CDC25</name>
    <name evidence="10" type="ORF">CcaverHIS019_0104330</name>
</gene>
<feature type="region of interest" description="Disordered" evidence="5">
    <location>
        <begin position="343"/>
        <end position="378"/>
    </location>
</feature>
<dbReference type="SMART" id="SM00456">
    <property type="entry name" value="WW"/>
    <property type="match status" value="2"/>
</dbReference>
<dbReference type="GeneID" id="85491586"/>
<dbReference type="PROSITE" id="PS50002">
    <property type="entry name" value="SH3"/>
    <property type="match status" value="1"/>
</dbReference>
<evidence type="ECO:0008006" key="12">
    <source>
        <dbReference type="Google" id="ProtNLM"/>
    </source>
</evidence>
<dbReference type="Gene3D" id="1.20.870.10">
    <property type="entry name" value="Son of sevenless (SoS) protein Chain: S domain 1"/>
    <property type="match status" value="1"/>
</dbReference>
<dbReference type="SMART" id="SM00326">
    <property type="entry name" value="SH3"/>
    <property type="match status" value="1"/>
</dbReference>
<dbReference type="SUPFAM" id="SSF51045">
    <property type="entry name" value="WW domain"/>
    <property type="match status" value="2"/>
</dbReference>
<feature type="domain" description="WW" evidence="8">
    <location>
        <begin position="305"/>
        <end position="338"/>
    </location>
</feature>
<dbReference type="PROSITE" id="PS50009">
    <property type="entry name" value="RASGEF_CAT"/>
    <property type="match status" value="1"/>
</dbReference>
<evidence type="ECO:0000259" key="6">
    <source>
        <dbReference type="PROSITE" id="PS50002"/>
    </source>
</evidence>
<evidence type="ECO:0000256" key="3">
    <source>
        <dbReference type="PROSITE-ProRule" id="PRU00168"/>
    </source>
</evidence>
<keyword evidence="11" id="KW-1185">Reference proteome</keyword>
<feature type="compositionally biased region" description="Low complexity" evidence="5">
    <location>
        <begin position="257"/>
        <end position="268"/>
    </location>
</feature>
<accession>A0AA48I4H6</accession>
<evidence type="ECO:0000256" key="1">
    <source>
        <dbReference type="ARBA" id="ARBA00022443"/>
    </source>
</evidence>
<dbReference type="FunFam" id="2.30.30.40:FF:000072">
    <property type="entry name" value="Unconventional Myosin IB"/>
    <property type="match status" value="1"/>
</dbReference>
<dbReference type="Pfam" id="PF00617">
    <property type="entry name" value="RasGEF"/>
    <property type="match status" value="1"/>
</dbReference>
<dbReference type="Gene3D" id="2.20.70.10">
    <property type="match status" value="1"/>
</dbReference>
<feature type="compositionally biased region" description="Basic and acidic residues" evidence="5">
    <location>
        <begin position="920"/>
        <end position="931"/>
    </location>
</feature>
<dbReference type="InterPro" id="IPR023578">
    <property type="entry name" value="Ras_GEF_dom_sf"/>
</dbReference>
<protein>
    <recommendedName>
        <fullName evidence="12">Ras GEF</fullName>
    </recommendedName>
</protein>
<reference evidence="10" key="1">
    <citation type="journal article" date="2023" name="BMC Genomics">
        <title>Chromosome-level genome assemblies of Cutaneotrichosporon spp. (Trichosporonales, Basidiomycota) reveal imbalanced evolution between nucleotide sequences and chromosome synteny.</title>
        <authorList>
            <person name="Kobayashi Y."/>
            <person name="Kayamori A."/>
            <person name="Aoki K."/>
            <person name="Shiwa Y."/>
            <person name="Matsutani M."/>
            <person name="Fujita N."/>
            <person name="Sugita T."/>
            <person name="Iwasaki W."/>
            <person name="Tanaka N."/>
            <person name="Takashima M."/>
        </authorList>
    </citation>
    <scope>NUCLEOTIDE SEQUENCE</scope>
    <source>
        <strain evidence="10">HIS019</strain>
    </source>
</reference>
<feature type="compositionally biased region" description="Polar residues" evidence="5">
    <location>
        <begin position="867"/>
        <end position="903"/>
    </location>
</feature>
<dbReference type="CDD" id="cd00155">
    <property type="entry name" value="RasGEF"/>
    <property type="match status" value="1"/>
</dbReference>
<dbReference type="InterPro" id="IPR001895">
    <property type="entry name" value="RASGEF_cat_dom"/>
</dbReference>
<evidence type="ECO:0000259" key="7">
    <source>
        <dbReference type="PROSITE" id="PS50009"/>
    </source>
</evidence>
<name>A0AA48I4H6_9TREE</name>
<dbReference type="InterPro" id="IPR001202">
    <property type="entry name" value="WW_dom"/>
</dbReference>
<feature type="domain" description="Ras-GEF" evidence="7">
    <location>
        <begin position="1224"/>
        <end position="1543"/>
    </location>
</feature>
<dbReference type="Proteomes" id="UP001233271">
    <property type="component" value="Chromosome 1"/>
</dbReference>
<dbReference type="InterPro" id="IPR001452">
    <property type="entry name" value="SH3_domain"/>
</dbReference>
<dbReference type="CDD" id="cd06224">
    <property type="entry name" value="REM"/>
    <property type="match status" value="1"/>
</dbReference>
<dbReference type="RefSeq" id="XP_060452981.1">
    <property type="nucleotide sequence ID" value="XM_060600267.1"/>
</dbReference>
<dbReference type="Pfam" id="PF00618">
    <property type="entry name" value="RasGEF_N"/>
    <property type="match status" value="1"/>
</dbReference>
<feature type="region of interest" description="Disordered" evidence="5">
    <location>
        <begin position="854"/>
        <end position="979"/>
    </location>
</feature>
<dbReference type="InterPro" id="IPR008937">
    <property type="entry name" value="Ras-like_GEF"/>
</dbReference>
<evidence type="ECO:0000313" key="11">
    <source>
        <dbReference type="Proteomes" id="UP001233271"/>
    </source>
</evidence>
<dbReference type="InterPro" id="IPR036028">
    <property type="entry name" value="SH3-like_dom_sf"/>
</dbReference>
<dbReference type="PRINTS" id="PR00452">
    <property type="entry name" value="SH3DOMAIN"/>
</dbReference>
<feature type="region of interest" description="Disordered" evidence="5">
    <location>
        <begin position="248"/>
        <end position="296"/>
    </location>
</feature>
<dbReference type="Pfam" id="PF00018">
    <property type="entry name" value="SH3_1"/>
    <property type="match status" value="1"/>
</dbReference>
<dbReference type="SUPFAM" id="SSF48366">
    <property type="entry name" value="Ras GEF"/>
    <property type="match status" value="1"/>
</dbReference>
<dbReference type="PANTHER" id="PTHR23113">
    <property type="entry name" value="GUANINE NUCLEOTIDE EXCHANGE FACTOR"/>
    <property type="match status" value="1"/>
</dbReference>
<feature type="compositionally biased region" description="Low complexity" evidence="5">
    <location>
        <begin position="936"/>
        <end position="949"/>
    </location>
</feature>
<dbReference type="Gene3D" id="1.10.840.10">
    <property type="entry name" value="Ras guanine-nucleotide exchange factors catalytic domain"/>
    <property type="match status" value="2"/>
</dbReference>
<dbReference type="GO" id="GO:0005886">
    <property type="term" value="C:plasma membrane"/>
    <property type="evidence" value="ECO:0007669"/>
    <property type="project" value="TreeGrafter"/>
</dbReference>
<feature type="compositionally biased region" description="Low complexity" evidence="5">
    <location>
        <begin position="1457"/>
        <end position="1473"/>
    </location>
</feature>
<dbReference type="PROSITE" id="PS50212">
    <property type="entry name" value="RASGEF_NTER"/>
    <property type="match status" value="1"/>
</dbReference>